<dbReference type="Proteomes" id="UP001055439">
    <property type="component" value="Chromosome 5"/>
</dbReference>
<dbReference type="InterPro" id="IPR013083">
    <property type="entry name" value="Znf_RING/FYVE/PHD"/>
</dbReference>
<dbReference type="InterPro" id="IPR001841">
    <property type="entry name" value="Znf_RING"/>
</dbReference>
<dbReference type="GO" id="GO:0016567">
    <property type="term" value="P:protein ubiquitination"/>
    <property type="evidence" value="ECO:0007669"/>
    <property type="project" value="InterPro"/>
</dbReference>
<dbReference type="EC" id="2.3.2.31" evidence="6"/>
<keyword evidence="8" id="KW-0479">Metal-binding</keyword>
<dbReference type="Pfam" id="PF01485">
    <property type="entry name" value="IBR"/>
    <property type="match status" value="1"/>
</dbReference>
<accession>A0A9E7K5X3</accession>
<evidence type="ECO:0000313" key="17">
    <source>
        <dbReference type="EMBL" id="URE05766.1"/>
    </source>
</evidence>
<proteinExistence type="inferred from homology"/>
<keyword evidence="18" id="KW-1185">Reference proteome</keyword>
<evidence type="ECO:0000256" key="13">
    <source>
        <dbReference type="PROSITE-ProRule" id="PRU00175"/>
    </source>
</evidence>
<dbReference type="EMBL" id="CP097507">
    <property type="protein sequence ID" value="URE05766.1"/>
    <property type="molecule type" value="Genomic_DNA"/>
</dbReference>
<dbReference type="PROSITE" id="PS51873">
    <property type="entry name" value="TRIAD"/>
    <property type="match status" value="1"/>
</dbReference>
<dbReference type="Pfam" id="PF21235">
    <property type="entry name" value="UBA_ARI1"/>
    <property type="match status" value="1"/>
</dbReference>
<comment type="catalytic activity">
    <reaction evidence="1">
        <text>[E2 ubiquitin-conjugating enzyme]-S-ubiquitinyl-L-cysteine + [acceptor protein]-L-lysine = [E2 ubiquitin-conjugating enzyme]-L-cysteine + [acceptor protein]-N(6)-ubiquitinyl-L-lysine.</text>
        <dbReference type="EC" id="2.3.2.31"/>
    </reaction>
</comment>
<evidence type="ECO:0000259" key="15">
    <source>
        <dbReference type="PROSITE" id="PS50089"/>
    </source>
</evidence>
<dbReference type="SUPFAM" id="SSF57850">
    <property type="entry name" value="RING/U-box"/>
    <property type="match status" value="3"/>
</dbReference>
<dbReference type="GO" id="GO:0008270">
    <property type="term" value="F:zinc ion binding"/>
    <property type="evidence" value="ECO:0007669"/>
    <property type="project" value="UniProtKB-KW"/>
</dbReference>
<dbReference type="FunFam" id="3.30.40.10:FF:000019">
    <property type="entry name" value="RBR-type E3 ubiquitin transferase"/>
    <property type="match status" value="1"/>
</dbReference>
<keyword evidence="12" id="KW-0862">Zinc</keyword>
<evidence type="ECO:0000256" key="1">
    <source>
        <dbReference type="ARBA" id="ARBA00001798"/>
    </source>
</evidence>
<evidence type="ECO:0000256" key="4">
    <source>
        <dbReference type="ARBA" id="ARBA00004906"/>
    </source>
</evidence>
<dbReference type="CDD" id="cd16773">
    <property type="entry name" value="RING-HC_RBR_TRIAD1"/>
    <property type="match status" value="1"/>
</dbReference>
<evidence type="ECO:0000313" key="18">
    <source>
        <dbReference type="Proteomes" id="UP001055439"/>
    </source>
</evidence>
<reference evidence="17" key="1">
    <citation type="submission" date="2022-05" db="EMBL/GenBank/DDBJ databases">
        <title>The Musa troglodytarum L. genome provides insights into the mechanism of non-climacteric behaviour and enrichment of carotenoids.</title>
        <authorList>
            <person name="Wang J."/>
        </authorList>
    </citation>
    <scope>NUCLEOTIDE SEQUENCE</scope>
    <source>
        <tissue evidence="17">Leaf</tissue>
    </source>
</reference>
<evidence type="ECO:0000256" key="11">
    <source>
        <dbReference type="ARBA" id="ARBA00022786"/>
    </source>
</evidence>
<feature type="compositionally biased region" description="Polar residues" evidence="14">
    <location>
        <begin position="535"/>
        <end position="548"/>
    </location>
</feature>
<comment type="cofactor">
    <cofactor evidence="2">
        <name>Zn(2+)</name>
        <dbReference type="ChEBI" id="CHEBI:29105"/>
    </cofactor>
</comment>
<feature type="domain" description="RING-type" evidence="15">
    <location>
        <begin position="128"/>
        <end position="171"/>
    </location>
</feature>
<dbReference type="Gene3D" id="1.20.120.1750">
    <property type="match status" value="1"/>
</dbReference>
<evidence type="ECO:0000256" key="5">
    <source>
        <dbReference type="ARBA" id="ARBA00005884"/>
    </source>
</evidence>
<keyword evidence="9" id="KW-0677">Repeat</keyword>
<gene>
    <name evidence="17" type="ORF">MUK42_22787</name>
</gene>
<comment type="pathway">
    <text evidence="4">Protein modification; protein ubiquitination.</text>
</comment>
<comment type="function">
    <text evidence="3">Might act as an E3 ubiquitin-protein ligase, or as part of E3 complex, which accepts ubiquitin from specific E2 ubiquitin-conjugating enzymes and then transfers it to substrates.</text>
</comment>
<keyword evidence="10 13" id="KW-0863">Zinc-finger</keyword>
<dbReference type="InterPro" id="IPR048962">
    <property type="entry name" value="ARIH1-like_UBL"/>
</dbReference>
<dbReference type="InterPro" id="IPR031127">
    <property type="entry name" value="E3_UB_ligase_RBR"/>
</dbReference>
<feature type="region of interest" description="Disordered" evidence="14">
    <location>
        <begin position="529"/>
        <end position="548"/>
    </location>
</feature>
<dbReference type="OrthoDB" id="10009520at2759"/>
<feature type="domain" description="RING-type" evidence="16">
    <location>
        <begin position="124"/>
        <end position="345"/>
    </location>
</feature>
<dbReference type="InterPro" id="IPR044066">
    <property type="entry name" value="TRIAD_supradom"/>
</dbReference>
<dbReference type="CDD" id="cd20346">
    <property type="entry name" value="BRcat_RBR_ANKIB1"/>
    <property type="match status" value="1"/>
</dbReference>
<organism evidence="17 18">
    <name type="scientific">Musa troglodytarum</name>
    <name type="common">fe'i banana</name>
    <dbReference type="NCBI Taxonomy" id="320322"/>
    <lineage>
        <taxon>Eukaryota</taxon>
        <taxon>Viridiplantae</taxon>
        <taxon>Streptophyta</taxon>
        <taxon>Embryophyta</taxon>
        <taxon>Tracheophyta</taxon>
        <taxon>Spermatophyta</taxon>
        <taxon>Magnoliopsida</taxon>
        <taxon>Liliopsida</taxon>
        <taxon>Zingiberales</taxon>
        <taxon>Musaceae</taxon>
        <taxon>Musa</taxon>
    </lineage>
</organism>
<sequence>MDDDDYYFDESDGDYGGSSYSLEEDHGDDLNDLLVEEPVEKIWTTASVISAESLLAAQKEVLQNVMSLLLINEQQARSLLIHYRWNVQKVSDYFERKGKEPLFQEAGVVISDDRDLDMLGSSTAVITCNVCFEDVAVLDATKMDCGHFFCNDCWTQNFIIRIKDGERTIRCMDTKCNAICDDVIIRNLVSQKDPCLAERLERFLLESYVEDNDNVKWCPSNPHCGNAIQVDGNNVFEVECICGFQFCFNCSHEAHSPCSCQMWKLWVQKCGDEAGTTDWIMVNTKPCPKCNKLVEKNGGCNLHNLEIVATMMEVVREMDLWLCGGACGAHHTWNTITGHTCNGFTQEEEVSFLAVKQRLHRYLHYFDRYMTHADSLKKENALSEHIQRKISILENNNSAIKDYSWVLDGLRQLLRSRRVLKYTYPLAFYIFGDELFKDKMTPEEKEIKRHLFEDLQQQLETNVERLSMYVEKDFYDLNEKQVMELKLQVVNLNRVVNKFCGQMYKYIEDDLFEPMRHAAHRIAPYSSGGPKMLLQPSSSGNSGVKPNI</sequence>
<dbReference type="AlphaFoldDB" id="A0A9E7K5X3"/>
<protein>
    <recommendedName>
        <fullName evidence="6">RBR-type E3 ubiquitin transferase</fullName>
        <ecNumber evidence="6">2.3.2.31</ecNumber>
    </recommendedName>
</protein>
<keyword evidence="7" id="KW-0808">Transferase</keyword>
<dbReference type="SMART" id="SM00647">
    <property type="entry name" value="IBR"/>
    <property type="match status" value="1"/>
</dbReference>
<dbReference type="InterPro" id="IPR045840">
    <property type="entry name" value="Ariadne"/>
</dbReference>
<keyword evidence="11" id="KW-0833">Ubl conjugation pathway</keyword>
<name>A0A9E7K5X3_9LILI</name>
<dbReference type="Pfam" id="PF19422">
    <property type="entry name" value="Ariadne"/>
    <property type="match status" value="1"/>
</dbReference>
<dbReference type="GO" id="GO:0061630">
    <property type="term" value="F:ubiquitin protein ligase activity"/>
    <property type="evidence" value="ECO:0007669"/>
    <property type="project" value="UniProtKB-EC"/>
</dbReference>
<evidence type="ECO:0000256" key="2">
    <source>
        <dbReference type="ARBA" id="ARBA00001947"/>
    </source>
</evidence>
<dbReference type="PROSITE" id="PS50089">
    <property type="entry name" value="ZF_RING_2"/>
    <property type="match status" value="1"/>
</dbReference>
<evidence type="ECO:0000256" key="12">
    <source>
        <dbReference type="ARBA" id="ARBA00022833"/>
    </source>
</evidence>
<evidence type="ECO:0000256" key="3">
    <source>
        <dbReference type="ARBA" id="ARBA00003976"/>
    </source>
</evidence>
<evidence type="ECO:0000256" key="10">
    <source>
        <dbReference type="ARBA" id="ARBA00022771"/>
    </source>
</evidence>
<evidence type="ECO:0000259" key="16">
    <source>
        <dbReference type="PROSITE" id="PS51873"/>
    </source>
</evidence>
<comment type="similarity">
    <text evidence="5">Belongs to the RBR family. Ariadne subfamily.</text>
</comment>
<dbReference type="Gene3D" id="3.30.40.10">
    <property type="entry name" value="Zinc/RING finger domain, C3HC4 (zinc finger)"/>
    <property type="match status" value="1"/>
</dbReference>
<evidence type="ECO:0000256" key="14">
    <source>
        <dbReference type="SAM" id="MobiDB-lite"/>
    </source>
</evidence>
<evidence type="ECO:0000256" key="6">
    <source>
        <dbReference type="ARBA" id="ARBA00012251"/>
    </source>
</evidence>
<dbReference type="InterPro" id="IPR002867">
    <property type="entry name" value="IBR_dom"/>
</dbReference>
<dbReference type="PANTHER" id="PTHR11685">
    <property type="entry name" value="RBR FAMILY RING FINGER AND IBR DOMAIN-CONTAINING"/>
    <property type="match status" value="1"/>
</dbReference>
<evidence type="ECO:0000256" key="9">
    <source>
        <dbReference type="ARBA" id="ARBA00022737"/>
    </source>
</evidence>
<evidence type="ECO:0000256" key="8">
    <source>
        <dbReference type="ARBA" id="ARBA00022723"/>
    </source>
</evidence>
<evidence type="ECO:0000256" key="7">
    <source>
        <dbReference type="ARBA" id="ARBA00022679"/>
    </source>
</evidence>